<gene>
    <name evidence="1" type="ORF">H5410_014767</name>
</gene>
<sequence length="240" mass="27036">MSSVTSEYCGDDIGEYACRNMSYEHGENEFCEDYDGPYEHGNGALVYDGDSYEGYDGPWDNEQHGGENYYSEDDFEMNGTNDSCDDVEGMEELYGVYHCGDEGSHAMHHGYDGDVSSNVSCSPYGDEVEGRGGGTLNHEVVELKESFTMLREDFDDFLQMFEKVTSMVQKRQVIYHENTPKELPLEEKQDTPCILGSKPVEAPQNVKNHEVLESFQNEKMCSNVDSQGDNTSSYELRGLL</sequence>
<dbReference type="OrthoDB" id="1316607at2759"/>
<evidence type="ECO:0000313" key="2">
    <source>
        <dbReference type="Proteomes" id="UP000824120"/>
    </source>
</evidence>
<organism evidence="1 2">
    <name type="scientific">Solanum commersonii</name>
    <name type="common">Commerson's wild potato</name>
    <name type="synonym">Commerson's nightshade</name>
    <dbReference type="NCBI Taxonomy" id="4109"/>
    <lineage>
        <taxon>Eukaryota</taxon>
        <taxon>Viridiplantae</taxon>
        <taxon>Streptophyta</taxon>
        <taxon>Embryophyta</taxon>
        <taxon>Tracheophyta</taxon>
        <taxon>Spermatophyta</taxon>
        <taxon>Magnoliopsida</taxon>
        <taxon>eudicotyledons</taxon>
        <taxon>Gunneridae</taxon>
        <taxon>Pentapetalae</taxon>
        <taxon>asterids</taxon>
        <taxon>lamiids</taxon>
        <taxon>Solanales</taxon>
        <taxon>Solanaceae</taxon>
        <taxon>Solanoideae</taxon>
        <taxon>Solaneae</taxon>
        <taxon>Solanum</taxon>
    </lineage>
</organism>
<comment type="caution">
    <text evidence="1">The sequence shown here is derived from an EMBL/GenBank/DDBJ whole genome shotgun (WGS) entry which is preliminary data.</text>
</comment>
<dbReference type="Proteomes" id="UP000824120">
    <property type="component" value="Chromosome 3"/>
</dbReference>
<accession>A0A9J5ZSF8</accession>
<dbReference type="AlphaFoldDB" id="A0A9J5ZSF8"/>
<dbReference type="EMBL" id="JACXVP010000003">
    <property type="protein sequence ID" value="KAG5614943.1"/>
    <property type="molecule type" value="Genomic_DNA"/>
</dbReference>
<evidence type="ECO:0000313" key="1">
    <source>
        <dbReference type="EMBL" id="KAG5614943.1"/>
    </source>
</evidence>
<name>A0A9J5ZSF8_SOLCO</name>
<reference evidence="1 2" key="1">
    <citation type="submission" date="2020-09" db="EMBL/GenBank/DDBJ databases">
        <title>De no assembly of potato wild relative species, Solanum commersonii.</title>
        <authorList>
            <person name="Cho K."/>
        </authorList>
    </citation>
    <scope>NUCLEOTIDE SEQUENCE [LARGE SCALE GENOMIC DNA]</scope>
    <source>
        <strain evidence="1">LZ3.2</strain>
        <tissue evidence="1">Leaf</tissue>
    </source>
</reference>
<protein>
    <submittedName>
        <fullName evidence="1">Uncharacterized protein</fullName>
    </submittedName>
</protein>
<proteinExistence type="predicted"/>
<keyword evidence="2" id="KW-1185">Reference proteome</keyword>